<dbReference type="Proteomes" id="UP001055658">
    <property type="component" value="Chromosome"/>
</dbReference>
<dbReference type="Gene3D" id="2.40.170.20">
    <property type="entry name" value="TonB-dependent receptor, beta-barrel domain"/>
    <property type="match status" value="1"/>
</dbReference>
<dbReference type="InterPro" id="IPR012910">
    <property type="entry name" value="Plug_dom"/>
</dbReference>
<accession>A0ABY4VM16</accession>
<evidence type="ECO:0000313" key="9">
    <source>
        <dbReference type="Proteomes" id="UP001055658"/>
    </source>
</evidence>
<dbReference type="Pfam" id="PF00593">
    <property type="entry name" value="TonB_dep_Rec_b-barrel"/>
    <property type="match status" value="1"/>
</dbReference>
<keyword evidence="8" id="KW-0675">Receptor</keyword>
<dbReference type="EMBL" id="CP092418">
    <property type="protein sequence ID" value="USD23492.1"/>
    <property type="molecule type" value="Genomic_DNA"/>
</dbReference>
<feature type="signal peptide" evidence="5">
    <location>
        <begin position="1"/>
        <end position="28"/>
    </location>
</feature>
<evidence type="ECO:0000256" key="2">
    <source>
        <dbReference type="ARBA" id="ARBA00023136"/>
    </source>
</evidence>
<name>A0ABY4VM16_9GAMM</name>
<comment type="subcellular location">
    <subcellularLocation>
        <location evidence="1 4">Cell outer membrane</location>
    </subcellularLocation>
</comment>
<evidence type="ECO:0000256" key="5">
    <source>
        <dbReference type="SAM" id="SignalP"/>
    </source>
</evidence>
<reference evidence="8" key="1">
    <citation type="submission" date="2022-02" db="EMBL/GenBank/DDBJ databases">
        <title>Coral-associated bacteria.</title>
        <authorList>
            <person name="Tang K."/>
            <person name="Wang X."/>
        </authorList>
    </citation>
    <scope>NUCLEOTIDE SEQUENCE</scope>
    <source>
        <strain evidence="8">SCSIO 43006</strain>
    </source>
</reference>
<keyword evidence="3" id="KW-0998">Cell outer membrane</keyword>
<keyword evidence="4" id="KW-0798">TonB box</keyword>
<dbReference type="InterPro" id="IPR000531">
    <property type="entry name" value="Beta-barrel_TonB"/>
</dbReference>
<dbReference type="PANTHER" id="PTHR40980">
    <property type="entry name" value="PLUG DOMAIN-CONTAINING PROTEIN"/>
    <property type="match status" value="1"/>
</dbReference>
<gene>
    <name evidence="8" type="ORF">MJO52_10225</name>
</gene>
<protein>
    <submittedName>
        <fullName evidence="8">TonB-dependent receptor</fullName>
    </submittedName>
</protein>
<dbReference type="Gene3D" id="2.170.130.10">
    <property type="entry name" value="TonB-dependent receptor, plug domain"/>
    <property type="match status" value="1"/>
</dbReference>
<keyword evidence="2 4" id="KW-0472">Membrane</keyword>
<evidence type="ECO:0000259" key="6">
    <source>
        <dbReference type="Pfam" id="PF00593"/>
    </source>
</evidence>
<comment type="similarity">
    <text evidence="4">Belongs to the TonB-dependent receptor family.</text>
</comment>
<keyword evidence="5" id="KW-0732">Signal</keyword>
<feature type="chain" id="PRO_5045975225" evidence="5">
    <location>
        <begin position="29"/>
        <end position="909"/>
    </location>
</feature>
<dbReference type="PANTHER" id="PTHR40980:SF5">
    <property type="entry name" value="TONB-DEPENDENT RECEPTOR"/>
    <property type="match status" value="1"/>
</dbReference>
<dbReference type="RefSeq" id="WP_252085837.1">
    <property type="nucleotide sequence ID" value="NZ_CP092418.1"/>
</dbReference>
<feature type="domain" description="TonB-dependent receptor-like beta-barrel" evidence="6">
    <location>
        <begin position="470"/>
        <end position="878"/>
    </location>
</feature>
<dbReference type="Pfam" id="PF07715">
    <property type="entry name" value="Plug"/>
    <property type="match status" value="1"/>
</dbReference>
<evidence type="ECO:0000259" key="7">
    <source>
        <dbReference type="Pfam" id="PF07715"/>
    </source>
</evidence>
<evidence type="ECO:0000256" key="3">
    <source>
        <dbReference type="ARBA" id="ARBA00023237"/>
    </source>
</evidence>
<dbReference type="InterPro" id="IPR036942">
    <property type="entry name" value="Beta-barrel_TonB_sf"/>
</dbReference>
<keyword evidence="9" id="KW-1185">Reference proteome</keyword>
<evidence type="ECO:0000256" key="1">
    <source>
        <dbReference type="ARBA" id="ARBA00004442"/>
    </source>
</evidence>
<evidence type="ECO:0000313" key="8">
    <source>
        <dbReference type="EMBL" id="USD23492.1"/>
    </source>
</evidence>
<feature type="domain" description="TonB-dependent receptor plug" evidence="7">
    <location>
        <begin position="71"/>
        <end position="158"/>
    </location>
</feature>
<proteinExistence type="inferred from homology"/>
<sequence length="909" mass="100824">MAKYENFQRLPLVMAITAASAMAPGVFAQDADLVEESTGKARGIEEVVVQGRLRDSAEALVSERLEEEVVTDILGAEMIGRVGDSTVAAALRRVSGLSLVSDKFVYVRGLGERYSSTTLNGAIVPSPDLTRNVIPLDLFPTSIVDSLAVQKSYSADQAASFGGGNVDIRTKGIPDDLTYSVEFGTGSNTETSDEVLSYQGGDDDIFGTDDGTRALPGEISAALKRFRGGLGISDIRKVLVEEGNQYASEHEADDAAQAINRELALNLNRDISIEVDSSDLDRDMKASVGNRFSFNDLWELGFLAGASYKSKWRESERTLRNFGAPKEQLNNRNKSTYSVDISGNLNLGIRFADEHVIQTTSIFLRNTDDETSITDYFNENRQVSDGSGYREYLLKYEERELNLNQVKGNHSLGPETKTLLPFEFFNLVPEEVIVDWFYSDATATTDIPNQVDVISDTVTDPTTGEVLSSKVSTGSRSAGFRFTELEDEVKNYGWSVNLPLEFSFSSLELTGGFARMEKGRSYKQTELRLDIFSVATEDVLVGPLGEVFGDENITNNGNDYVFDLAGSNKQSYLAATATDAVFGKFDWTLFETWRISAGARWEDYSQVALEWNPYGYTIDDPQVITDPKELLEAVYSEDDIYPSFSLTYMGEFWAETFQLRFGVSKTAVRPDLREITDAYYIDPITGEQVKGNPSVRPSEIHNYDLRAEWFFDSGDNLTVSAFYKDVIDPIEFFEAASSDTNVAREIINAESGEITGIEIEGMKQLGFLGDSMESFFVQGNVTLQETELVAGGEADAPTNPEREMTGASEFVVNMLLGFDSPDGNHSATLGYNVFGERLHLAGRKLDPDSYEQPFHSLDLTYSWYPIEEVTIKAKMQNLLDESIEIERDGVIVFEEKLGQFFALSAQYKF</sequence>
<dbReference type="SUPFAM" id="SSF56935">
    <property type="entry name" value="Porins"/>
    <property type="match status" value="1"/>
</dbReference>
<evidence type="ECO:0000256" key="4">
    <source>
        <dbReference type="RuleBase" id="RU003357"/>
    </source>
</evidence>
<dbReference type="InterPro" id="IPR037066">
    <property type="entry name" value="Plug_dom_sf"/>
</dbReference>
<organism evidence="8 9">
    <name type="scientific">Microbulbifer variabilis</name>
    <dbReference type="NCBI Taxonomy" id="266805"/>
    <lineage>
        <taxon>Bacteria</taxon>
        <taxon>Pseudomonadati</taxon>
        <taxon>Pseudomonadota</taxon>
        <taxon>Gammaproteobacteria</taxon>
        <taxon>Cellvibrionales</taxon>
        <taxon>Microbulbiferaceae</taxon>
        <taxon>Microbulbifer</taxon>
    </lineage>
</organism>